<dbReference type="PANTHER" id="PTHR43851">
    <property type="match status" value="1"/>
</dbReference>
<name>A0AAV8UUG9_9RHOD</name>
<dbReference type="PANTHER" id="PTHR43851:SF3">
    <property type="entry name" value="COENZYME Q8"/>
    <property type="match status" value="1"/>
</dbReference>
<organism evidence="7 8">
    <name type="scientific">Rhodosorus marinus</name>
    <dbReference type="NCBI Taxonomy" id="101924"/>
    <lineage>
        <taxon>Eukaryota</taxon>
        <taxon>Rhodophyta</taxon>
        <taxon>Stylonematophyceae</taxon>
        <taxon>Stylonematales</taxon>
        <taxon>Stylonemataceae</taxon>
        <taxon>Rhodosorus</taxon>
    </lineage>
</organism>
<comment type="caution">
    <text evidence="7">The sequence shown here is derived from an EMBL/GenBank/DDBJ whole genome shotgun (WGS) entry which is preliminary data.</text>
</comment>
<dbReference type="CDD" id="cd13970">
    <property type="entry name" value="ABC1_ADCK3"/>
    <property type="match status" value="1"/>
</dbReference>
<gene>
    <name evidence="7" type="ORF">NDN08_002674</name>
</gene>
<dbReference type="EMBL" id="JAMWBK010000004">
    <property type="protein sequence ID" value="KAJ8906179.1"/>
    <property type="molecule type" value="Genomic_DNA"/>
</dbReference>
<dbReference type="AlphaFoldDB" id="A0AAV8UUG9"/>
<dbReference type="InterPro" id="IPR004147">
    <property type="entry name" value="ABC1_dom"/>
</dbReference>
<feature type="compositionally biased region" description="Polar residues" evidence="5">
    <location>
        <begin position="282"/>
        <end position="296"/>
    </location>
</feature>
<dbReference type="InterPro" id="IPR034646">
    <property type="entry name" value="ADCK3_dom"/>
</dbReference>
<evidence type="ECO:0000259" key="6">
    <source>
        <dbReference type="Pfam" id="PF03109"/>
    </source>
</evidence>
<dbReference type="GO" id="GO:0006744">
    <property type="term" value="P:ubiquinone biosynthetic process"/>
    <property type="evidence" value="ECO:0007669"/>
    <property type="project" value="TreeGrafter"/>
</dbReference>
<evidence type="ECO:0000256" key="3">
    <source>
        <dbReference type="ARBA" id="ARBA00022741"/>
    </source>
</evidence>
<dbReference type="GO" id="GO:0016740">
    <property type="term" value="F:transferase activity"/>
    <property type="evidence" value="ECO:0007669"/>
    <property type="project" value="UniProtKB-KW"/>
</dbReference>
<feature type="domain" description="ABC1 atypical kinase-like" evidence="6">
    <location>
        <begin position="424"/>
        <end position="665"/>
    </location>
</feature>
<dbReference type="InterPro" id="IPR011009">
    <property type="entry name" value="Kinase-like_dom_sf"/>
</dbReference>
<feature type="compositionally biased region" description="Basic and acidic residues" evidence="5">
    <location>
        <begin position="261"/>
        <end position="272"/>
    </location>
</feature>
<keyword evidence="8" id="KW-1185">Reference proteome</keyword>
<dbReference type="InterPro" id="IPR051409">
    <property type="entry name" value="Atypical_kinase_ADCK"/>
</dbReference>
<proteinExistence type="inferred from homology"/>
<accession>A0AAV8UUG9</accession>
<evidence type="ECO:0000313" key="7">
    <source>
        <dbReference type="EMBL" id="KAJ8906179.1"/>
    </source>
</evidence>
<evidence type="ECO:0000256" key="2">
    <source>
        <dbReference type="ARBA" id="ARBA00022679"/>
    </source>
</evidence>
<evidence type="ECO:0000256" key="5">
    <source>
        <dbReference type="SAM" id="MobiDB-lite"/>
    </source>
</evidence>
<feature type="compositionally biased region" description="Polar residues" evidence="5">
    <location>
        <begin position="246"/>
        <end position="257"/>
    </location>
</feature>
<dbReference type="GO" id="GO:0005524">
    <property type="term" value="F:ATP binding"/>
    <property type="evidence" value="ECO:0007669"/>
    <property type="project" value="UniProtKB-KW"/>
</dbReference>
<dbReference type="Proteomes" id="UP001157974">
    <property type="component" value="Unassembled WGS sequence"/>
</dbReference>
<keyword evidence="3" id="KW-0547">Nucleotide-binding</keyword>
<evidence type="ECO:0000256" key="1">
    <source>
        <dbReference type="ARBA" id="ARBA00009670"/>
    </source>
</evidence>
<keyword evidence="2" id="KW-0808">Transferase</keyword>
<dbReference type="Pfam" id="PF03109">
    <property type="entry name" value="ABC1"/>
    <property type="match status" value="1"/>
</dbReference>
<evidence type="ECO:0000313" key="8">
    <source>
        <dbReference type="Proteomes" id="UP001157974"/>
    </source>
</evidence>
<comment type="similarity">
    <text evidence="1">Belongs to the protein kinase superfamily. ADCK protein kinase family.</text>
</comment>
<sequence length="787" mass="86605">MLRFGVDAFRIANGAAAVLRSQVEYLAGKSRVVSSVNSGIWGGYEELRKARDDGSDVFRRTAGSFSGAAERFQNEGAEFGQAVEKNLKAAYDDLTSSTGKGAEVLKDSLGTVSNTAENLHGEGLKRATEFGRSIEKDVKAGFDELSKSNEKGEKILKDSLRTVAKTAHKVERDATAGDKELRKSGDKGAKLVKDSLHSVSGTVEKVQRHGSESITAFGKTVDKDVHAGSEALLKSSDQARKVVEDTFQTPAQKTNKVQAEGIEKLSDVKKPVESPAQEGQRKSYSTAVARDSTASTEPMLPTGIQVKHPLDAESGPSRTDSNPSHSTRRVASAASVPASSISRAVGFGTLGVRLAAGAASEMTKRLFRSENPPSGSVVLTEANANRIASSLSRMRGAALKLGQMISIQDQNLLPKELVRALETVRQNADYMPMSQLNKVMTSELGENWRDKFGEFNDIPIAAASIGQVHKGKTLDGVDIAVKVQYPGVAESIGSDINNLKRLVMYSGAVKKSYYLDEAMAYAREELAKECEYEEEARNQNHFRELLMHDKRFFVPRALTELSSRKVLTSEWLDGKPIDTFGPSSGYSQEGRDSLGSLLMELTLKELFELRFMQTDPNFSNFFFDRKTLSLLDFGAARGYSKGFVDNYLRMVYACAERDREGVLHYSQELGFLTGDESKNMLDAHVQASFTVGEPFQSDEPYNFKEKQVAGRTARYGHELAHHRLTPPPVEAYSLHRRLSGAFLMCVRLEANVRGRSLLQRIYDRYEFGEETSKNYQQEAIGKPPLLT</sequence>
<dbReference type="SUPFAM" id="SSF56112">
    <property type="entry name" value="Protein kinase-like (PK-like)"/>
    <property type="match status" value="1"/>
</dbReference>
<protein>
    <recommendedName>
        <fullName evidence="6">ABC1 atypical kinase-like domain-containing protein</fullName>
    </recommendedName>
</protein>
<reference evidence="7 8" key="1">
    <citation type="journal article" date="2023" name="Nat. Commun.">
        <title>Origin of minicircular mitochondrial genomes in red algae.</title>
        <authorList>
            <person name="Lee Y."/>
            <person name="Cho C.H."/>
            <person name="Lee Y.M."/>
            <person name="Park S.I."/>
            <person name="Yang J.H."/>
            <person name="West J.A."/>
            <person name="Bhattacharya D."/>
            <person name="Yoon H.S."/>
        </authorList>
    </citation>
    <scope>NUCLEOTIDE SEQUENCE [LARGE SCALE GENOMIC DNA]</scope>
    <source>
        <strain evidence="7 8">CCMP1338</strain>
        <tissue evidence="7">Whole cell</tissue>
    </source>
</reference>
<keyword evidence="4" id="KW-0067">ATP-binding</keyword>
<feature type="region of interest" description="Disordered" evidence="5">
    <location>
        <begin position="246"/>
        <end position="335"/>
    </location>
</feature>
<evidence type="ECO:0000256" key="4">
    <source>
        <dbReference type="ARBA" id="ARBA00022840"/>
    </source>
</evidence>